<dbReference type="PANTHER" id="PTHR38111">
    <property type="entry name" value="ZN(2)-C6 FUNGAL-TYPE DOMAIN-CONTAINING PROTEIN-RELATED"/>
    <property type="match status" value="1"/>
</dbReference>
<accession>A0ABR2XZK4</accession>
<proteinExistence type="predicted"/>
<name>A0ABR2XZK4_9PEZI</name>
<protein>
    <submittedName>
        <fullName evidence="2">Uncharacterized protein</fullName>
    </submittedName>
</protein>
<evidence type="ECO:0000256" key="1">
    <source>
        <dbReference type="SAM" id="Coils"/>
    </source>
</evidence>
<keyword evidence="1" id="KW-0175">Coiled coil</keyword>
<keyword evidence="3" id="KW-1185">Reference proteome</keyword>
<reference evidence="2 3" key="1">
    <citation type="submission" date="2024-02" db="EMBL/GenBank/DDBJ databases">
        <title>First draft genome assembly of two strains of Seiridium cardinale.</title>
        <authorList>
            <person name="Emiliani G."/>
            <person name="Scali E."/>
        </authorList>
    </citation>
    <scope>NUCLEOTIDE SEQUENCE [LARGE SCALE GENOMIC DNA]</scope>
    <source>
        <strain evidence="2 3">BM-138-000479</strain>
    </source>
</reference>
<dbReference type="InterPro" id="IPR053178">
    <property type="entry name" value="Osmoadaptation_assoc"/>
</dbReference>
<dbReference type="EMBL" id="JARVKM010000012">
    <property type="protein sequence ID" value="KAK9779135.1"/>
    <property type="molecule type" value="Genomic_DNA"/>
</dbReference>
<gene>
    <name evidence="2" type="ORF">SCAR479_04002</name>
</gene>
<comment type="caution">
    <text evidence="2">The sequence shown here is derived from an EMBL/GenBank/DDBJ whole genome shotgun (WGS) entry which is preliminary data.</text>
</comment>
<evidence type="ECO:0000313" key="3">
    <source>
        <dbReference type="Proteomes" id="UP001465668"/>
    </source>
</evidence>
<evidence type="ECO:0000313" key="2">
    <source>
        <dbReference type="EMBL" id="KAK9779135.1"/>
    </source>
</evidence>
<organism evidence="2 3">
    <name type="scientific">Seiridium cardinale</name>
    <dbReference type="NCBI Taxonomy" id="138064"/>
    <lineage>
        <taxon>Eukaryota</taxon>
        <taxon>Fungi</taxon>
        <taxon>Dikarya</taxon>
        <taxon>Ascomycota</taxon>
        <taxon>Pezizomycotina</taxon>
        <taxon>Sordariomycetes</taxon>
        <taxon>Xylariomycetidae</taxon>
        <taxon>Amphisphaeriales</taxon>
        <taxon>Sporocadaceae</taxon>
        <taxon>Seiridium</taxon>
    </lineage>
</organism>
<dbReference type="PANTHER" id="PTHR38111:SF6">
    <property type="entry name" value="FINGER DOMAIN PROTEIN, PUTATIVE (AFU_ORTHOLOGUE AFUA_8G01940)-RELATED"/>
    <property type="match status" value="1"/>
</dbReference>
<feature type="coiled-coil region" evidence="1">
    <location>
        <begin position="252"/>
        <end position="294"/>
    </location>
</feature>
<dbReference type="Proteomes" id="UP001465668">
    <property type="component" value="Unassembled WGS sequence"/>
</dbReference>
<sequence length="435" mass="47645">MTHGSHAISPAITSRPARWGGRLAPARPLPLDGFERLIADVGFNVLDLDELVGVASGRVTKTSFSHGPSNLKAVIHQSGSYFAHVPARYGNGTCLDDALRCIATRVKRVLAPGFDIGILAEGELYGRALRSLQSAIDSNTWADPNVLCAAEIISIYELLEGPSRSTAWEQHLAGSSRLIRARGPSGFKTEFEKSLLISMIGTLVGDAMTLQQGCFLDEPAWQSLLHSLFLPTSGLPLRTRSYVRLGSMGARVSRLMNDVQEATANREAFLDKELKELESRCRYLKMEAASWRREYDAYRGCLETPDGTYVGRGDVWTEVLCAGCSLQAGICRLVGAMSREDRIAEEWESLAHSEEILKLLRDTTVDTSGTAGFYIDQKGVIAKSILGTTNVWLTGCRAGVDDGGHSRVEIISSHERLIDGNIYAAWRNWKPTEKA</sequence>